<proteinExistence type="predicted"/>
<dbReference type="RefSeq" id="WP_423248441.1">
    <property type="nucleotide sequence ID" value="NZ_CACRUQ010000005.1"/>
</dbReference>
<evidence type="ECO:0000313" key="2">
    <source>
        <dbReference type="EMBL" id="VYT73207.1"/>
    </source>
</evidence>
<reference evidence="2" key="1">
    <citation type="submission" date="2019-11" db="EMBL/GenBank/DDBJ databases">
        <authorList>
            <person name="Feng L."/>
        </authorList>
    </citation>
    <scope>NUCLEOTIDE SEQUENCE</scope>
    <source>
        <strain evidence="2">RtorquesLFYP15</strain>
    </source>
</reference>
<sequence>MMNCIIVGTGGFLGAVARYLIGLIPINPQNGFPIKTLLINIIGAFISLYSPGFLS</sequence>
<evidence type="ECO:0000256" key="1">
    <source>
        <dbReference type="SAM" id="Phobius"/>
    </source>
</evidence>
<keyword evidence="1" id="KW-0812">Transmembrane</keyword>
<feature type="transmembrane region" description="Helical" evidence="1">
    <location>
        <begin position="32"/>
        <end position="54"/>
    </location>
</feature>
<organism evidence="2">
    <name type="scientific">[Ruminococcus] torques</name>
    <dbReference type="NCBI Taxonomy" id="33039"/>
    <lineage>
        <taxon>Bacteria</taxon>
        <taxon>Bacillati</taxon>
        <taxon>Bacillota</taxon>
        <taxon>Clostridia</taxon>
        <taxon>Lachnospirales</taxon>
        <taxon>Lachnospiraceae</taxon>
        <taxon>Mediterraneibacter</taxon>
    </lineage>
</organism>
<gene>
    <name evidence="2" type="primary">crcB</name>
    <name evidence="2" type="ORF">RTLFYP15_00581</name>
</gene>
<accession>A0A6N2Z4Q2</accession>
<keyword evidence="1" id="KW-0472">Membrane</keyword>
<keyword evidence="1" id="KW-1133">Transmembrane helix</keyword>
<dbReference type="EMBL" id="CACRUQ010000005">
    <property type="protein sequence ID" value="VYT73207.1"/>
    <property type="molecule type" value="Genomic_DNA"/>
</dbReference>
<dbReference type="AlphaFoldDB" id="A0A6N2Z4Q2"/>
<protein>
    <submittedName>
        <fullName evidence="2">Fluoride ion transporter CrcB</fullName>
    </submittedName>
</protein>
<name>A0A6N2Z4Q2_9FIRM</name>